<keyword evidence="4" id="KW-1185">Reference proteome</keyword>
<proteinExistence type="predicted"/>
<keyword evidence="1" id="KW-0732">Signal</keyword>
<gene>
    <name evidence="3" type="ORF">SAMN05444280_14712</name>
</gene>
<dbReference type="PANTHER" id="PTHR42834">
    <property type="entry name" value="ENDONUCLEASE/EXONUCLEASE/PHOSPHATASE FAMILY PROTEIN (AFU_ORTHOLOGUE AFUA_3G09210)"/>
    <property type="match status" value="1"/>
</dbReference>
<dbReference type="InterPro" id="IPR005135">
    <property type="entry name" value="Endo/exonuclease/phosphatase"/>
</dbReference>
<feature type="signal peptide" evidence="1">
    <location>
        <begin position="1"/>
        <end position="21"/>
    </location>
</feature>
<organism evidence="3 4">
    <name type="scientific">Tangfeifania diversioriginum</name>
    <dbReference type="NCBI Taxonomy" id="1168035"/>
    <lineage>
        <taxon>Bacteria</taxon>
        <taxon>Pseudomonadati</taxon>
        <taxon>Bacteroidota</taxon>
        <taxon>Bacteroidia</taxon>
        <taxon>Marinilabiliales</taxon>
        <taxon>Prolixibacteraceae</taxon>
        <taxon>Tangfeifania</taxon>
    </lineage>
</organism>
<sequence>MKSSRVIVLFLFLSISAQSYSQNRTEEYSVLFYNVENLFDVENDPETQDEEFTPEGDRHWTYNRFNQKLLNISKVILNAAGWEPPQMIGLCEVENRFVLERLLADTPLKNHPYKIIHKESPDERGIDVAFLYNEEIFYPLEYQYYPLKTDQDSVIQTREILYVSGIVDETDTLHFFINHWPSRYGGLLETQSLRNLAAKTLRGLCSQKSQNNRNAKIIIIGDFNDQPGDESIAEYLKAVDYSENVTDEDVVNLSVNWGETGWGTIKYRSQWSVFDQIIVSGTLLKNRNGIVTRPDLAEMVNLPFLLEPDERYGGRKINRTYIGYSYNGGFSDHLPILLRLKSNR</sequence>
<evidence type="ECO:0000259" key="2">
    <source>
        <dbReference type="Pfam" id="PF19580"/>
    </source>
</evidence>
<dbReference type="OrthoDB" id="9802724at2"/>
<dbReference type="PANTHER" id="PTHR42834:SF1">
    <property type="entry name" value="ENDONUCLEASE_EXONUCLEASE_PHOSPHATASE FAMILY PROTEIN (AFU_ORTHOLOGUE AFUA_3G09210)"/>
    <property type="match status" value="1"/>
</dbReference>
<dbReference type="RefSeq" id="WP_073173749.1">
    <property type="nucleotide sequence ID" value="NZ_FQZE01000047.1"/>
</dbReference>
<feature type="domain" description="Endonuclease/exonuclease/phosphatase" evidence="2">
    <location>
        <begin position="29"/>
        <end position="341"/>
    </location>
</feature>
<accession>A0A1M6NW66</accession>
<dbReference type="AlphaFoldDB" id="A0A1M6NW66"/>
<keyword evidence="3" id="KW-0378">Hydrolase</keyword>
<protein>
    <submittedName>
        <fullName evidence="3">Endonuclease/Exonuclease/phosphatase family protein</fullName>
    </submittedName>
</protein>
<dbReference type="Gene3D" id="3.60.10.10">
    <property type="entry name" value="Endonuclease/exonuclease/phosphatase"/>
    <property type="match status" value="1"/>
</dbReference>
<reference evidence="3 4" key="1">
    <citation type="submission" date="2016-11" db="EMBL/GenBank/DDBJ databases">
        <authorList>
            <person name="Jaros S."/>
            <person name="Januszkiewicz K."/>
            <person name="Wedrychowicz H."/>
        </authorList>
    </citation>
    <scope>NUCLEOTIDE SEQUENCE [LARGE SCALE GENOMIC DNA]</scope>
    <source>
        <strain evidence="3 4">DSM 27063</strain>
    </source>
</reference>
<dbReference type="SUPFAM" id="SSF56219">
    <property type="entry name" value="DNase I-like"/>
    <property type="match status" value="1"/>
</dbReference>
<keyword evidence="3" id="KW-0540">Nuclease</keyword>
<dbReference type="EMBL" id="FQZE01000047">
    <property type="protein sequence ID" value="SHJ99871.1"/>
    <property type="molecule type" value="Genomic_DNA"/>
</dbReference>
<dbReference type="Proteomes" id="UP000184050">
    <property type="component" value="Unassembled WGS sequence"/>
</dbReference>
<dbReference type="STRING" id="1168035.SAMN05444280_14712"/>
<dbReference type="Pfam" id="PF19580">
    <property type="entry name" value="Exo_endo_phos_3"/>
    <property type="match status" value="1"/>
</dbReference>
<dbReference type="GO" id="GO:0004527">
    <property type="term" value="F:exonuclease activity"/>
    <property type="evidence" value="ECO:0007669"/>
    <property type="project" value="UniProtKB-KW"/>
</dbReference>
<dbReference type="GO" id="GO:0004519">
    <property type="term" value="F:endonuclease activity"/>
    <property type="evidence" value="ECO:0007669"/>
    <property type="project" value="UniProtKB-KW"/>
</dbReference>
<evidence type="ECO:0000313" key="4">
    <source>
        <dbReference type="Proteomes" id="UP000184050"/>
    </source>
</evidence>
<name>A0A1M6NW66_9BACT</name>
<keyword evidence="3" id="KW-0269">Exonuclease</keyword>
<evidence type="ECO:0000313" key="3">
    <source>
        <dbReference type="EMBL" id="SHJ99871.1"/>
    </source>
</evidence>
<dbReference type="InterPro" id="IPR036691">
    <property type="entry name" value="Endo/exonu/phosph_ase_sf"/>
</dbReference>
<keyword evidence="3" id="KW-0255">Endonuclease</keyword>
<evidence type="ECO:0000256" key="1">
    <source>
        <dbReference type="SAM" id="SignalP"/>
    </source>
</evidence>
<feature type="chain" id="PRO_5012839009" evidence="1">
    <location>
        <begin position="22"/>
        <end position="344"/>
    </location>
</feature>